<dbReference type="RefSeq" id="XP_068347402.1">
    <property type="nucleotide sequence ID" value="XM_068512704.1"/>
</dbReference>
<name>A0A1J4J6H4_9EUKA</name>
<dbReference type="GeneID" id="94847408"/>
<proteinExistence type="predicted"/>
<accession>A0A1J4J6H4</accession>
<dbReference type="OrthoDB" id="10474670at2759"/>
<comment type="caution">
    <text evidence="2">The sequence shown here is derived from an EMBL/GenBank/DDBJ whole genome shotgun (WGS) entry which is preliminary data.</text>
</comment>
<dbReference type="EMBL" id="MLAK01001333">
    <property type="protein sequence ID" value="OHS94265.1"/>
    <property type="molecule type" value="Genomic_DNA"/>
</dbReference>
<evidence type="ECO:0000259" key="1">
    <source>
        <dbReference type="Pfam" id="PF10416"/>
    </source>
</evidence>
<dbReference type="InterPro" id="IPR018845">
    <property type="entry name" value="Initiator-bd"/>
</dbReference>
<reference evidence="2" key="1">
    <citation type="submission" date="2016-10" db="EMBL/GenBank/DDBJ databases">
        <authorList>
            <person name="Benchimol M."/>
            <person name="Almeida L.G."/>
            <person name="Vasconcelos A.T."/>
            <person name="Perreira-Neves A."/>
            <person name="Rosa I.A."/>
            <person name="Tasca T."/>
            <person name="Bogo M.R."/>
            <person name="de Souza W."/>
        </authorList>
    </citation>
    <scope>NUCLEOTIDE SEQUENCE [LARGE SCALE GENOMIC DNA]</scope>
    <source>
        <strain evidence="2">K</strain>
    </source>
</reference>
<keyword evidence="3" id="KW-1185">Reference proteome</keyword>
<dbReference type="Pfam" id="PF10416">
    <property type="entry name" value="IBD"/>
    <property type="match status" value="1"/>
</dbReference>
<sequence length="286" mass="32533">MSDTSSFNPFDMFINSHQQYICEDDESFQITLDQFGSDSENASFEEPFASPIFTDDYLINHKRAISTTIAQSSLSFQSATPPPNIHSVKSSVNMKQKPKNRIPIMVGSNNSHEDFDFINSCKNENRSINPIDLEFIPPDNWLSNNVSFGSLVTDFFQRKNNASTRFSHKLFNALKLTQSDPTYIDLVGVSWMNETILKVNKRIFARLLGIKSIEGSFFHQQGNFPSHGFFEIGRGDIKQFCPPDLDLSSVDFDETRILIHSDGKFTRSCKEIDIEDCKWASGKPLR</sequence>
<dbReference type="InterPro" id="IPR036388">
    <property type="entry name" value="WH-like_DNA-bd_sf"/>
</dbReference>
<feature type="domain" description="Initiator binding" evidence="1">
    <location>
        <begin position="146"/>
        <end position="232"/>
    </location>
</feature>
<evidence type="ECO:0000313" key="3">
    <source>
        <dbReference type="Proteomes" id="UP000179807"/>
    </source>
</evidence>
<dbReference type="Proteomes" id="UP000179807">
    <property type="component" value="Unassembled WGS sequence"/>
</dbReference>
<gene>
    <name evidence="2" type="ORF">TRFO_39532</name>
</gene>
<protein>
    <recommendedName>
        <fullName evidence="1">Initiator binding domain-containing protein</fullName>
    </recommendedName>
</protein>
<dbReference type="VEuPathDB" id="TrichDB:TRFO_39532"/>
<dbReference type="Gene3D" id="1.10.10.10">
    <property type="entry name" value="Winged helix-like DNA-binding domain superfamily/Winged helix DNA-binding domain"/>
    <property type="match status" value="1"/>
</dbReference>
<evidence type="ECO:0000313" key="2">
    <source>
        <dbReference type="EMBL" id="OHS94265.1"/>
    </source>
</evidence>
<organism evidence="2 3">
    <name type="scientific">Tritrichomonas foetus</name>
    <dbReference type="NCBI Taxonomy" id="1144522"/>
    <lineage>
        <taxon>Eukaryota</taxon>
        <taxon>Metamonada</taxon>
        <taxon>Parabasalia</taxon>
        <taxon>Tritrichomonadida</taxon>
        <taxon>Tritrichomonadidae</taxon>
        <taxon>Tritrichomonas</taxon>
    </lineage>
</organism>
<dbReference type="AlphaFoldDB" id="A0A1J4J6H4"/>